<dbReference type="EMBL" id="CAJNOL010000438">
    <property type="protein sequence ID" value="CAF1064545.1"/>
    <property type="molecule type" value="Genomic_DNA"/>
</dbReference>
<dbReference type="Gene3D" id="3.90.660.10">
    <property type="match status" value="1"/>
</dbReference>
<comment type="caution">
    <text evidence="2">The sequence shown here is derived from an EMBL/GenBank/DDBJ whole genome shotgun (WGS) entry which is preliminary data.</text>
</comment>
<keyword evidence="7" id="KW-1185">Reference proteome</keyword>
<name>A0A814KP53_9BILA</name>
<dbReference type="OrthoDB" id="5046242at2759"/>
<dbReference type="GO" id="GO:0016491">
    <property type="term" value="F:oxidoreductase activity"/>
    <property type="evidence" value="ECO:0007669"/>
    <property type="project" value="TreeGrafter"/>
</dbReference>
<protein>
    <submittedName>
        <fullName evidence="2">Uncharacterized protein</fullName>
    </submittedName>
</protein>
<evidence type="ECO:0000313" key="2">
    <source>
        <dbReference type="EMBL" id="CAF1052254.1"/>
    </source>
</evidence>
<evidence type="ECO:0000313" key="6">
    <source>
        <dbReference type="EMBL" id="CAF4036910.1"/>
    </source>
</evidence>
<gene>
    <name evidence="6" type="ORF">JBS370_LOCUS28279</name>
    <name evidence="3" type="ORF">JXQ802_LOCUS17350</name>
    <name evidence="5" type="ORF">OTI717_LOCUS14708</name>
    <name evidence="1" type="ORF">PYM288_LOCUS13799</name>
    <name evidence="2" type="ORF">RFH988_LOCUS16795</name>
    <name evidence="4" type="ORF">ZHD862_LOCUS16208</name>
</gene>
<dbReference type="EMBL" id="CAJNOT010000757">
    <property type="protein sequence ID" value="CAF1073651.1"/>
    <property type="molecule type" value="Genomic_DNA"/>
</dbReference>
<evidence type="ECO:0000313" key="1">
    <source>
        <dbReference type="EMBL" id="CAF0984674.1"/>
    </source>
</evidence>
<proteinExistence type="predicted"/>
<dbReference type="Proteomes" id="UP000663870">
    <property type="component" value="Unassembled WGS sequence"/>
</dbReference>
<dbReference type="Proteomes" id="UP000663823">
    <property type="component" value="Unassembled WGS sequence"/>
</dbReference>
<dbReference type="EMBL" id="CAJOBD010005618">
    <property type="protein sequence ID" value="CAF4036910.1"/>
    <property type="molecule type" value="Genomic_DNA"/>
</dbReference>
<dbReference type="Proteomes" id="UP000663836">
    <property type="component" value="Unassembled WGS sequence"/>
</dbReference>
<evidence type="ECO:0000313" key="8">
    <source>
        <dbReference type="Proteomes" id="UP000663882"/>
    </source>
</evidence>
<evidence type="ECO:0000313" key="5">
    <source>
        <dbReference type="EMBL" id="CAF3735655.1"/>
    </source>
</evidence>
<evidence type="ECO:0000313" key="4">
    <source>
        <dbReference type="EMBL" id="CAF1073651.1"/>
    </source>
</evidence>
<dbReference type="Gene3D" id="3.50.50.60">
    <property type="entry name" value="FAD/NAD(P)-binding domain"/>
    <property type="match status" value="1"/>
</dbReference>
<dbReference type="EMBL" id="CAJOAX010001666">
    <property type="protein sequence ID" value="CAF3735655.1"/>
    <property type="molecule type" value="Genomic_DNA"/>
</dbReference>
<evidence type="ECO:0000313" key="7">
    <source>
        <dbReference type="Proteomes" id="UP000663870"/>
    </source>
</evidence>
<reference evidence="2" key="1">
    <citation type="submission" date="2021-02" db="EMBL/GenBank/DDBJ databases">
        <authorList>
            <person name="Nowell W R."/>
        </authorList>
    </citation>
    <scope>NUCLEOTIDE SEQUENCE</scope>
</reference>
<dbReference type="EMBL" id="CAJNOO010000872">
    <property type="protein sequence ID" value="CAF1052254.1"/>
    <property type="molecule type" value="Genomic_DNA"/>
</dbReference>
<evidence type="ECO:0000313" key="3">
    <source>
        <dbReference type="EMBL" id="CAF1064545.1"/>
    </source>
</evidence>
<dbReference type="PANTHER" id="PTHR10742:SF410">
    <property type="entry name" value="LYSINE-SPECIFIC HISTONE DEMETHYLASE 2"/>
    <property type="match status" value="1"/>
</dbReference>
<dbReference type="InterPro" id="IPR036188">
    <property type="entry name" value="FAD/NAD-bd_sf"/>
</dbReference>
<dbReference type="Proteomes" id="UP000663882">
    <property type="component" value="Unassembled WGS sequence"/>
</dbReference>
<sequence>MKPNVDYLIMEAQNRIGDRAFTDKTIFSENILVDIGTRCSCHHQPGNIFRSYYILLNKDFIESDSYNESNVKICNENGNIISDGLINTAMKIIEELLSIVEAYRKEASDRSILDIVNDQLNNISDEQIRCLLKMCLSCTKIHESSHLNELSSKHCEKREDGLQGCDLSIANGLNSLVRDIASKYNLPIELHFMVTNLDILPESDELRDAQFQV</sequence>
<organism evidence="2 8">
    <name type="scientific">Rotaria sordida</name>
    <dbReference type="NCBI Taxonomy" id="392033"/>
    <lineage>
        <taxon>Eukaryota</taxon>
        <taxon>Metazoa</taxon>
        <taxon>Spiralia</taxon>
        <taxon>Gnathifera</taxon>
        <taxon>Rotifera</taxon>
        <taxon>Eurotatoria</taxon>
        <taxon>Bdelloidea</taxon>
        <taxon>Philodinida</taxon>
        <taxon>Philodinidae</taxon>
        <taxon>Rotaria</taxon>
    </lineage>
</organism>
<dbReference type="AlphaFoldDB" id="A0A814KP53"/>
<dbReference type="EMBL" id="CAJNOH010000287">
    <property type="protein sequence ID" value="CAF0984674.1"/>
    <property type="molecule type" value="Genomic_DNA"/>
</dbReference>
<accession>A0A814KP53</accession>
<dbReference type="Proteomes" id="UP000663854">
    <property type="component" value="Unassembled WGS sequence"/>
</dbReference>
<dbReference type="InterPro" id="IPR050281">
    <property type="entry name" value="Flavin_monoamine_oxidase"/>
</dbReference>
<dbReference type="Proteomes" id="UP000663864">
    <property type="component" value="Unassembled WGS sequence"/>
</dbReference>
<dbReference type="PANTHER" id="PTHR10742">
    <property type="entry name" value="FLAVIN MONOAMINE OXIDASE"/>
    <property type="match status" value="1"/>
</dbReference>